<dbReference type="EMBL" id="JAFDVH010000007">
    <property type="protein sequence ID" value="KAG7473916.1"/>
    <property type="molecule type" value="Genomic_DNA"/>
</dbReference>
<accession>A0A9D3TAJ4</accession>
<evidence type="ECO:0000313" key="2">
    <source>
        <dbReference type="Proteomes" id="UP001046870"/>
    </source>
</evidence>
<reference evidence="1" key="1">
    <citation type="submission" date="2021-01" db="EMBL/GenBank/DDBJ databases">
        <authorList>
            <person name="Zahm M."/>
            <person name="Roques C."/>
            <person name="Cabau C."/>
            <person name="Klopp C."/>
            <person name="Donnadieu C."/>
            <person name="Jouanno E."/>
            <person name="Lampietro C."/>
            <person name="Louis A."/>
            <person name="Herpin A."/>
            <person name="Echchiki A."/>
            <person name="Berthelot C."/>
            <person name="Parey E."/>
            <person name="Roest-Crollius H."/>
            <person name="Braasch I."/>
            <person name="Postlethwait J."/>
            <person name="Bobe J."/>
            <person name="Montfort J."/>
            <person name="Bouchez O."/>
            <person name="Begum T."/>
            <person name="Mejri S."/>
            <person name="Adams A."/>
            <person name="Chen W.-J."/>
            <person name="Guiguen Y."/>
        </authorList>
    </citation>
    <scope>NUCLEOTIDE SEQUENCE</scope>
    <source>
        <strain evidence="1">YG-15Mar2019-1</strain>
        <tissue evidence="1">Brain</tissue>
    </source>
</reference>
<sequence>MELVCIGSDRPQSELLLQGFTPGTSAPLPMTWTSNCSSSSRDTPPISLKRSEVSHFRVKGHSGFLEE</sequence>
<gene>
    <name evidence="1" type="ORF">MATL_G00100830</name>
</gene>
<comment type="caution">
    <text evidence="1">The sequence shown here is derived from an EMBL/GenBank/DDBJ whole genome shotgun (WGS) entry which is preliminary data.</text>
</comment>
<organism evidence="1 2">
    <name type="scientific">Megalops atlanticus</name>
    <name type="common">Tarpon</name>
    <name type="synonym">Clupea gigantea</name>
    <dbReference type="NCBI Taxonomy" id="7932"/>
    <lineage>
        <taxon>Eukaryota</taxon>
        <taxon>Metazoa</taxon>
        <taxon>Chordata</taxon>
        <taxon>Craniata</taxon>
        <taxon>Vertebrata</taxon>
        <taxon>Euteleostomi</taxon>
        <taxon>Actinopterygii</taxon>
        <taxon>Neopterygii</taxon>
        <taxon>Teleostei</taxon>
        <taxon>Elopiformes</taxon>
        <taxon>Megalopidae</taxon>
        <taxon>Megalops</taxon>
    </lineage>
</organism>
<proteinExistence type="predicted"/>
<evidence type="ECO:0000313" key="1">
    <source>
        <dbReference type="EMBL" id="KAG7473916.1"/>
    </source>
</evidence>
<name>A0A9D3TAJ4_MEGAT</name>
<dbReference type="AlphaFoldDB" id="A0A9D3TAJ4"/>
<protein>
    <submittedName>
        <fullName evidence="1">Uncharacterized protein</fullName>
    </submittedName>
</protein>
<keyword evidence="2" id="KW-1185">Reference proteome</keyword>
<dbReference type="Proteomes" id="UP001046870">
    <property type="component" value="Chromosome 7"/>
</dbReference>